<evidence type="ECO:0000256" key="1">
    <source>
        <dbReference type="SAM" id="MobiDB-lite"/>
    </source>
</evidence>
<organism evidence="3 4">
    <name type="scientific">Steccherinum ochraceum</name>
    <dbReference type="NCBI Taxonomy" id="92696"/>
    <lineage>
        <taxon>Eukaryota</taxon>
        <taxon>Fungi</taxon>
        <taxon>Dikarya</taxon>
        <taxon>Basidiomycota</taxon>
        <taxon>Agaricomycotina</taxon>
        <taxon>Agaricomycetes</taxon>
        <taxon>Polyporales</taxon>
        <taxon>Steccherinaceae</taxon>
        <taxon>Steccherinum</taxon>
    </lineage>
</organism>
<dbReference type="AlphaFoldDB" id="A0A4R0RCK9"/>
<reference evidence="3 4" key="1">
    <citation type="submission" date="2018-11" db="EMBL/GenBank/DDBJ databases">
        <title>Genome assembly of Steccherinum ochraceum LE-BIN_3174, the white-rot fungus of the Steccherinaceae family (The Residual Polyporoid clade, Polyporales, Basidiomycota).</title>
        <authorList>
            <person name="Fedorova T.V."/>
            <person name="Glazunova O.A."/>
            <person name="Landesman E.O."/>
            <person name="Moiseenko K.V."/>
            <person name="Psurtseva N.V."/>
            <person name="Savinova O.S."/>
            <person name="Shakhova N.V."/>
            <person name="Tyazhelova T.V."/>
            <person name="Vasina D.V."/>
        </authorList>
    </citation>
    <scope>NUCLEOTIDE SEQUENCE [LARGE SCALE GENOMIC DNA]</scope>
    <source>
        <strain evidence="3 4">LE-BIN_3174</strain>
    </source>
</reference>
<gene>
    <name evidence="3" type="ORF">EIP91_010554</name>
</gene>
<dbReference type="InterPro" id="IPR000210">
    <property type="entry name" value="BTB/POZ_dom"/>
</dbReference>
<feature type="compositionally biased region" description="Basic and acidic residues" evidence="1">
    <location>
        <begin position="14"/>
        <end position="24"/>
    </location>
</feature>
<protein>
    <recommendedName>
        <fullName evidence="2">BTB domain-containing protein</fullName>
    </recommendedName>
</protein>
<dbReference type="STRING" id="92696.A0A4R0RCK9"/>
<dbReference type="OrthoDB" id="6359816at2759"/>
<sequence>MADVIVQVPSNHPDTGERAEKEDVAPPPPPDFTDPEADVILRSCEGSEFRVFKLILSQASPFFRAMFSLPQELNAEVASSSQLPVIEMVEDASTIEMMLRYCYPLPDPLLTISIRDENQVPQIPELFYVRKALEIARKFDIPRASTNAVRRMSVISEDHPVPIYALACQYDEARLARKAAEHALRHPQDTLLALYPELQQITGEMLRSLLVFHRDCKNVAVAIAQDWSAMSKWRATPYFWFWSGPHGKDVDCPRYSYNHKTGPSEAKCWVQSWWKTYMEDVISTLQTIPDIKRAVTTEGVLEAFLAQVSSKSDTCKICCNVAFKDVKAFVDVFIQKVQEKQSLVHSAEAFAKNFTWADFLDLHSIVMIYLGTSGSEIL</sequence>
<comment type="caution">
    <text evidence="3">The sequence shown here is derived from an EMBL/GenBank/DDBJ whole genome shotgun (WGS) entry which is preliminary data.</text>
</comment>
<feature type="domain" description="BTB" evidence="2">
    <location>
        <begin position="37"/>
        <end position="103"/>
    </location>
</feature>
<dbReference type="PROSITE" id="PS50097">
    <property type="entry name" value="BTB"/>
    <property type="match status" value="1"/>
</dbReference>
<evidence type="ECO:0000259" key="2">
    <source>
        <dbReference type="PROSITE" id="PS50097"/>
    </source>
</evidence>
<name>A0A4R0RCK9_9APHY</name>
<proteinExistence type="predicted"/>
<dbReference type="Gene3D" id="3.30.710.10">
    <property type="entry name" value="Potassium Channel Kv1.1, Chain A"/>
    <property type="match status" value="1"/>
</dbReference>
<evidence type="ECO:0000313" key="3">
    <source>
        <dbReference type="EMBL" id="TCD60204.1"/>
    </source>
</evidence>
<feature type="region of interest" description="Disordered" evidence="1">
    <location>
        <begin position="1"/>
        <end position="34"/>
    </location>
</feature>
<dbReference type="Pfam" id="PF00651">
    <property type="entry name" value="BTB"/>
    <property type="match status" value="1"/>
</dbReference>
<dbReference type="EMBL" id="RWJN01000639">
    <property type="protein sequence ID" value="TCD60204.1"/>
    <property type="molecule type" value="Genomic_DNA"/>
</dbReference>
<dbReference type="SMART" id="SM00225">
    <property type="entry name" value="BTB"/>
    <property type="match status" value="1"/>
</dbReference>
<dbReference type="SUPFAM" id="SSF54695">
    <property type="entry name" value="POZ domain"/>
    <property type="match status" value="1"/>
</dbReference>
<dbReference type="Proteomes" id="UP000292702">
    <property type="component" value="Unassembled WGS sequence"/>
</dbReference>
<keyword evidence="4" id="KW-1185">Reference proteome</keyword>
<accession>A0A4R0RCK9</accession>
<evidence type="ECO:0000313" key="4">
    <source>
        <dbReference type="Proteomes" id="UP000292702"/>
    </source>
</evidence>
<dbReference type="InterPro" id="IPR011333">
    <property type="entry name" value="SKP1/BTB/POZ_sf"/>
</dbReference>